<evidence type="ECO:0000256" key="6">
    <source>
        <dbReference type="ARBA" id="ARBA00022777"/>
    </source>
</evidence>
<gene>
    <name evidence="12" type="ORF">FLK61_26685</name>
</gene>
<evidence type="ECO:0000256" key="5">
    <source>
        <dbReference type="ARBA" id="ARBA00022741"/>
    </source>
</evidence>
<dbReference type="InterPro" id="IPR050482">
    <property type="entry name" value="Sensor_HK_TwoCompSys"/>
</dbReference>
<sequence>MGRFLIVTTVLLITCIILALLADLHTPTIGFYITTSLFFTAFFTTMLWRDTHYPILLTYVLWLGLQLLYLPASEPILLLIIVPFLLIISLAQAHHLLLTIAAILTTLLPIYLPPQFSVEETIGYTLLVMAIGGFALVYGLETTKVEKLEQDLVEIDRENRRLRRNVASQETAVREEERLRIARDIHDSVGHQLTALLMQAGILKRSMDQEDKRKLVVQIEQTAGDALEQTREAVRQIRSEELPGGIHAVIHLLRKLERESQMTVQWRAEDGFLSVPFTNDQQIAIYRFAQEGMTNAMKHGRTRQVELHVFVRGGRQAVLRMKNSCSEETNRPAGNGLIGMQERFEQLQGSFKWDHQGDVFEIEAVFPIERSESR</sequence>
<keyword evidence="4" id="KW-0808">Transferase</keyword>
<dbReference type="GO" id="GO:0046983">
    <property type="term" value="F:protein dimerization activity"/>
    <property type="evidence" value="ECO:0007669"/>
    <property type="project" value="InterPro"/>
</dbReference>
<feature type="transmembrane region" description="Helical" evidence="10">
    <location>
        <begin position="96"/>
        <end position="116"/>
    </location>
</feature>
<dbReference type="AlphaFoldDB" id="A0A859FCP1"/>
<keyword evidence="10" id="KW-1133">Transmembrane helix</keyword>
<keyword evidence="7" id="KW-0067">ATP-binding</keyword>
<evidence type="ECO:0000256" key="9">
    <source>
        <dbReference type="SAM" id="Coils"/>
    </source>
</evidence>
<protein>
    <recommendedName>
        <fullName evidence="2">histidine kinase</fullName>
        <ecNumber evidence="2">2.7.13.3</ecNumber>
    </recommendedName>
</protein>
<keyword evidence="10" id="KW-0472">Membrane</keyword>
<keyword evidence="9" id="KW-0175">Coiled coil</keyword>
<feature type="transmembrane region" description="Helical" evidence="10">
    <location>
        <begin position="29"/>
        <end position="48"/>
    </location>
</feature>
<dbReference type="EC" id="2.7.13.3" evidence="2"/>
<evidence type="ECO:0000256" key="3">
    <source>
        <dbReference type="ARBA" id="ARBA00022553"/>
    </source>
</evidence>
<organism evidence="12 13">
    <name type="scientific">Paenalkalicoccus suaedae</name>
    <dbReference type="NCBI Taxonomy" id="2592382"/>
    <lineage>
        <taxon>Bacteria</taxon>
        <taxon>Bacillati</taxon>
        <taxon>Bacillota</taxon>
        <taxon>Bacilli</taxon>
        <taxon>Bacillales</taxon>
        <taxon>Bacillaceae</taxon>
        <taxon>Paenalkalicoccus</taxon>
    </lineage>
</organism>
<dbReference type="Gene3D" id="1.20.5.1930">
    <property type="match status" value="1"/>
</dbReference>
<comment type="catalytic activity">
    <reaction evidence="1">
        <text>ATP + protein L-histidine = ADP + protein N-phospho-L-histidine.</text>
        <dbReference type="EC" id="2.7.13.3"/>
    </reaction>
</comment>
<dbReference type="PANTHER" id="PTHR24421">
    <property type="entry name" value="NITRATE/NITRITE SENSOR PROTEIN NARX-RELATED"/>
    <property type="match status" value="1"/>
</dbReference>
<evidence type="ECO:0000256" key="1">
    <source>
        <dbReference type="ARBA" id="ARBA00000085"/>
    </source>
</evidence>
<dbReference type="EMBL" id="CP041372">
    <property type="protein sequence ID" value="QKS70344.1"/>
    <property type="molecule type" value="Genomic_DNA"/>
</dbReference>
<feature type="transmembrane region" description="Helical" evidence="10">
    <location>
        <begin position="122"/>
        <end position="140"/>
    </location>
</feature>
<reference evidence="13" key="1">
    <citation type="submission" date="2019-07" db="EMBL/GenBank/DDBJ databases">
        <title>Bacillus alkalisoli sp. nov. isolated from saline soil.</title>
        <authorList>
            <person name="Sun J.-Q."/>
            <person name="Xu L."/>
        </authorList>
    </citation>
    <scope>NUCLEOTIDE SEQUENCE [LARGE SCALE GENOMIC DNA]</scope>
    <source>
        <strain evidence="13">M4U3P1</strain>
    </source>
</reference>
<dbReference type="RefSeq" id="WP_176008385.1">
    <property type="nucleotide sequence ID" value="NZ_CP041372.2"/>
</dbReference>
<dbReference type="GO" id="GO:0000155">
    <property type="term" value="F:phosphorelay sensor kinase activity"/>
    <property type="evidence" value="ECO:0007669"/>
    <property type="project" value="InterPro"/>
</dbReference>
<feature type="transmembrane region" description="Helical" evidence="10">
    <location>
        <begin position="75"/>
        <end position="91"/>
    </location>
</feature>
<feature type="coiled-coil region" evidence="9">
    <location>
        <begin position="145"/>
        <end position="179"/>
    </location>
</feature>
<keyword evidence="6" id="KW-0418">Kinase</keyword>
<dbReference type="GO" id="GO:0005524">
    <property type="term" value="F:ATP binding"/>
    <property type="evidence" value="ECO:0007669"/>
    <property type="project" value="UniProtKB-KW"/>
</dbReference>
<dbReference type="Pfam" id="PF07730">
    <property type="entry name" value="HisKA_3"/>
    <property type="match status" value="1"/>
</dbReference>
<evidence type="ECO:0000256" key="2">
    <source>
        <dbReference type="ARBA" id="ARBA00012438"/>
    </source>
</evidence>
<proteinExistence type="predicted"/>
<keyword evidence="5" id="KW-0547">Nucleotide-binding</keyword>
<evidence type="ECO:0000259" key="11">
    <source>
        <dbReference type="Pfam" id="PF07730"/>
    </source>
</evidence>
<evidence type="ECO:0000256" key="7">
    <source>
        <dbReference type="ARBA" id="ARBA00022840"/>
    </source>
</evidence>
<evidence type="ECO:0000256" key="10">
    <source>
        <dbReference type="SAM" id="Phobius"/>
    </source>
</evidence>
<dbReference type="Gene3D" id="3.30.565.10">
    <property type="entry name" value="Histidine kinase-like ATPase, C-terminal domain"/>
    <property type="match status" value="1"/>
</dbReference>
<feature type="domain" description="Signal transduction histidine kinase subgroup 3 dimerisation and phosphoacceptor" evidence="11">
    <location>
        <begin position="177"/>
        <end position="241"/>
    </location>
</feature>
<accession>A0A859FCP1</accession>
<evidence type="ECO:0000313" key="12">
    <source>
        <dbReference type="EMBL" id="QKS70344.1"/>
    </source>
</evidence>
<dbReference type="Proteomes" id="UP000318138">
    <property type="component" value="Chromosome"/>
</dbReference>
<evidence type="ECO:0000256" key="4">
    <source>
        <dbReference type="ARBA" id="ARBA00022679"/>
    </source>
</evidence>
<dbReference type="PANTHER" id="PTHR24421:SF10">
    <property type="entry name" value="NITRATE_NITRITE SENSOR PROTEIN NARQ"/>
    <property type="match status" value="1"/>
</dbReference>
<keyword evidence="13" id="KW-1185">Reference proteome</keyword>
<evidence type="ECO:0000256" key="8">
    <source>
        <dbReference type="ARBA" id="ARBA00023012"/>
    </source>
</evidence>
<keyword evidence="8" id="KW-0902">Two-component regulatory system</keyword>
<evidence type="ECO:0000313" key="13">
    <source>
        <dbReference type="Proteomes" id="UP000318138"/>
    </source>
</evidence>
<dbReference type="InterPro" id="IPR036890">
    <property type="entry name" value="HATPase_C_sf"/>
</dbReference>
<dbReference type="KEGG" id="psua:FLK61_26685"/>
<dbReference type="CDD" id="cd16917">
    <property type="entry name" value="HATPase_UhpB-NarQ-NarX-like"/>
    <property type="match status" value="1"/>
</dbReference>
<dbReference type="InterPro" id="IPR011712">
    <property type="entry name" value="Sig_transdc_His_kin_sub3_dim/P"/>
</dbReference>
<dbReference type="GO" id="GO:0016020">
    <property type="term" value="C:membrane"/>
    <property type="evidence" value="ECO:0007669"/>
    <property type="project" value="InterPro"/>
</dbReference>
<keyword evidence="10" id="KW-0812">Transmembrane</keyword>
<keyword evidence="3" id="KW-0597">Phosphoprotein</keyword>
<name>A0A859FCP1_9BACI</name>